<evidence type="ECO:0000256" key="2">
    <source>
        <dbReference type="ARBA" id="ARBA00023239"/>
    </source>
</evidence>
<name>A0A1H9I7R6_9GAMM</name>
<comment type="similarity">
    <text evidence="1">Belongs to the enoyl-CoA hydratase/isomerase family.</text>
</comment>
<dbReference type="InterPro" id="IPR014748">
    <property type="entry name" value="Enoyl-CoA_hydra_C"/>
</dbReference>
<dbReference type="OrthoDB" id="9807606at2"/>
<protein>
    <submittedName>
        <fullName evidence="3">Enoyl-CoA hydratase/carnithine racemase</fullName>
    </submittedName>
</protein>
<evidence type="ECO:0000313" key="3">
    <source>
        <dbReference type="EMBL" id="SEQ70607.1"/>
    </source>
</evidence>
<proteinExistence type="inferred from homology"/>
<organism evidence="3 4">
    <name type="scientific">Amphritea atlantica</name>
    <dbReference type="NCBI Taxonomy" id="355243"/>
    <lineage>
        <taxon>Bacteria</taxon>
        <taxon>Pseudomonadati</taxon>
        <taxon>Pseudomonadota</taxon>
        <taxon>Gammaproteobacteria</taxon>
        <taxon>Oceanospirillales</taxon>
        <taxon>Oceanospirillaceae</taxon>
        <taxon>Amphritea</taxon>
    </lineage>
</organism>
<evidence type="ECO:0000256" key="1">
    <source>
        <dbReference type="ARBA" id="ARBA00005254"/>
    </source>
</evidence>
<dbReference type="Gene3D" id="1.10.12.10">
    <property type="entry name" value="Lyase 2-enoyl-coa Hydratase, Chain A, domain 2"/>
    <property type="match status" value="1"/>
</dbReference>
<dbReference type="PANTHER" id="PTHR11941">
    <property type="entry name" value="ENOYL-COA HYDRATASE-RELATED"/>
    <property type="match status" value="1"/>
</dbReference>
<dbReference type="RefSeq" id="WP_091358570.1">
    <property type="nucleotide sequence ID" value="NZ_AP025284.1"/>
</dbReference>
<dbReference type="GO" id="GO:0016829">
    <property type="term" value="F:lyase activity"/>
    <property type="evidence" value="ECO:0007669"/>
    <property type="project" value="UniProtKB-KW"/>
</dbReference>
<keyword evidence="4" id="KW-1185">Reference proteome</keyword>
<dbReference type="STRING" id="355243.SAMN03080615_02482"/>
<reference evidence="4" key="1">
    <citation type="submission" date="2016-10" db="EMBL/GenBank/DDBJ databases">
        <authorList>
            <person name="Varghese N."/>
            <person name="Submissions S."/>
        </authorList>
    </citation>
    <scope>NUCLEOTIDE SEQUENCE [LARGE SCALE GENOMIC DNA]</scope>
    <source>
        <strain evidence="4">DSM 18887</strain>
    </source>
</reference>
<gene>
    <name evidence="3" type="ORF">SAMN03080615_02482</name>
</gene>
<sequence length="279" mass="30501">MTGNVKLPSLIDSKLVLSNRIATLTFMRHDVRNALTGTGLIGDIIQVAEWVNRTPEVSVLILTGDGSAFSAGGNIKEMSERDGIHKHGAFGGDVYTVQEKYRQGIQRIPLAMSHIDIPVIAAINGPAIGAGFDLTCMCDLRIASTQVLLGETFVNLGIIPGDGGAWFLQRLIGYQKAAELTLTGRMIGADEAKQLGILLEVVEPEQLMDKAMELATRIADKPPQALRMTKRLLKTAQKMELPEFLEHCALMQGICHNTEDHLEAVNAFVEKRPPHYHGR</sequence>
<accession>A0A1H9I7R6</accession>
<dbReference type="AlphaFoldDB" id="A0A1H9I7R6"/>
<dbReference type="GO" id="GO:0006635">
    <property type="term" value="P:fatty acid beta-oxidation"/>
    <property type="evidence" value="ECO:0007669"/>
    <property type="project" value="TreeGrafter"/>
</dbReference>
<dbReference type="Gene3D" id="3.90.226.10">
    <property type="entry name" value="2-enoyl-CoA Hydratase, Chain A, domain 1"/>
    <property type="match status" value="1"/>
</dbReference>
<dbReference type="PANTHER" id="PTHR11941:SF54">
    <property type="entry name" value="ENOYL-COA HYDRATASE, MITOCHONDRIAL"/>
    <property type="match status" value="1"/>
</dbReference>
<evidence type="ECO:0000313" key="4">
    <source>
        <dbReference type="Proteomes" id="UP000198749"/>
    </source>
</evidence>
<dbReference type="Pfam" id="PF00378">
    <property type="entry name" value="ECH_1"/>
    <property type="match status" value="1"/>
</dbReference>
<dbReference type="SUPFAM" id="SSF52096">
    <property type="entry name" value="ClpP/crotonase"/>
    <property type="match status" value="1"/>
</dbReference>
<dbReference type="EMBL" id="FOGB01000006">
    <property type="protein sequence ID" value="SEQ70607.1"/>
    <property type="molecule type" value="Genomic_DNA"/>
</dbReference>
<dbReference type="InterPro" id="IPR029045">
    <property type="entry name" value="ClpP/crotonase-like_dom_sf"/>
</dbReference>
<keyword evidence="2" id="KW-0456">Lyase</keyword>
<dbReference type="Proteomes" id="UP000198749">
    <property type="component" value="Unassembled WGS sequence"/>
</dbReference>
<dbReference type="CDD" id="cd06558">
    <property type="entry name" value="crotonase-like"/>
    <property type="match status" value="1"/>
</dbReference>
<dbReference type="InterPro" id="IPR001753">
    <property type="entry name" value="Enoyl-CoA_hydra/iso"/>
</dbReference>